<gene>
    <name evidence="1" type="ORF">CPELLU_LOCUS20681</name>
</gene>
<organism evidence="1 2">
    <name type="scientific">Cetraspora pellucida</name>
    <dbReference type="NCBI Taxonomy" id="1433469"/>
    <lineage>
        <taxon>Eukaryota</taxon>
        <taxon>Fungi</taxon>
        <taxon>Fungi incertae sedis</taxon>
        <taxon>Mucoromycota</taxon>
        <taxon>Glomeromycotina</taxon>
        <taxon>Glomeromycetes</taxon>
        <taxon>Diversisporales</taxon>
        <taxon>Gigasporaceae</taxon>
        <taxon>Cetraspora</taxon>
    </lineage>
</organism>
<dbReference type="EMBL" id="CAJVQA010065270">
    <property type="protein sequence ID" value="CAG8831034.1"/>
    <property type="molecule type" value="Genomic_DNA"/>
</dbReference>
<reference evidence="1" key="1">
    <citation type="submission" date="2021-06" db="EMBL/GenBank/DDBJ databases">
        <authorList>
            <person name="Kallberg Y."/>
            <person name="Tangrot J."/>
            <person name="Rosling A."/>
        </authorList>
    </citation>
    <scope>NUCLEOTIDE SEQUENCE</scope>
    <source>
        <strain evidence="1">FL966</strain>
    </source>
</reference>
<sequence length="143" mass="16339">MNDQMLLLIVKSFLEEVAQLEHFISKWLDKDCKIRTFLQLNNNEKEQVWVTHDERLGPCVHISDFLTKTVGSLKDSQEEAHVMIVLGCVGVFVFDNATSYTAFAENAFVVSKMNLSLGGSASKIRDTIWNSNRQSMVIEEDYF</sequence>
<feature type="non-terminal residue" evidence="1">
    <location>
        <position position="143"/>
    </location>
</feature>
<dbReference type="AlphaFoldDB" id="A0A9N9KHS3"/>
<evidence type="ECO:0000313" key="2">
    <source>
        <dbReference type="Proteomes" id="UP000789759"/>
    </source>
</evidence>
<proteinExistence type="predicted"/>
<dbReference type="OrthoDB" id="2418550at2759"/>
<comment type="caution">
    <text evidence="1">The sequence shown here is derived from an EMBL/GenBank/DDBJ whole genome shotgun (WGS) entry which is preliminary data.</text>
</comment>
<keyword evidence="2" id="KW-1185">Reference proteome</keyword>
<dbReference type="Proteomes" id="UP000789759">
    <property type="component" value="Unassembled WGS sequence"/>
</dbReference>
<protein>
    <submittedName>
        <fullName evidence="1">1735_t:CDS:1</fullName>
    </submittedName>
</protein>
<evidence type="ECO:0000313" key="1">
    <source>
        <dbReference type="EMBL" id="CAG8831034.1"/>
    </source>
</evidence>
<accession>A0A9N9KHS3</accession>
<name>A0A9N9KHS3_9GLOM</name>